<sequence>MRGQDRLKAGGPLAKEATEI</sequence>
<accession>A0A0E9XBR2</accession>
<protein>
    <submittedName>
        <fullName evidence="2">Uncharacterized protein</fullName>
    </submittedName>
</protein>
<evidence type="ECO:0000313" key="2">
    <source>
        <dbReference type="EMBL" id="JAH99250.1"/>
    </source>
</evidence>
<proteinExistence type="predicted"/>
<name>A0A0E9XBR2_ANGAN</name>
<dbReference type="EMBL" id="GBXM01009327">
    <property type="protein sequence ID" value="JAH99250.1"/>
    <property type="molecule type" value="Transcribed_RNA"/>
</dbReference>
<reference evidence="2" key="2">
    <citation type="journal article" date="2015" name="Fish Shellfish Immunol.">
        <title>Early steps in the European eel (Anguilla anguilla)-Vibrio vulnificus interaction in the gills: Role of the RtxA13 toxin.</title>
        <authorList>
            <person name="Callol A."/>
            <person name="Pajuelo D."/>
            <person name="Ebbesson L."/>
            <person name="Teles M."/>
            <person name="MacKenzie S."/>
            <person name="Amaro C."/>
        </authorList>
    </citation>
    <scope>NUCLEOTIDE SEQUENCE</scope>
</reference>
<organism evidence="2">
    <name type="scientific">Anguilla anguilla</name>
    <name type="common">European freshwater eel</name>
    <name type="synonym">Muraena anguilla</name>
    <dbReference type="NCBI Taxonomy" id="7936"/>
    <lineage>
        <taxon>Eukaryota</taxon>
        <taxon>Metazoa</taxon>
        <taxon>Chordata</taxon>
        <taxon>Craniata</taxon>
        <taxon>Vertebrata</taxon>
        <taxon>Euteleostomi</taxon>
        <taxon>Actinopterygii</taxon>
        <taxon>Neopterygii</taxon>
        <taxon>Teleostei</taxon>
        <taxon>Anguilliformes</taxon>
        <taxon>Anguillidae</taxon>
        <taxon>Anguilla</taxon>
    </lineage>
</organism>
<evidence type="ECO:0000256" key="1">
    <source>
        <dbReference type="SAM" id="MobiDB-lite"/>
    </source>
</evidence>
<feature type="region of interest" description="Disordered" evidence="1">
    <location>
        <begin position="1"/>
        <end position="20"/>
    </location>
</feature>
<reference evidence="2" key="1">
    <citation type="submission" date="2014-11" db="EMBL/GenBank/DDBJ databases">
        <authorList>
            <person name="Amaro Gonzalez C."/>
        </authorList>
    </citation>
    <scope>NUCLEOTIDE SEQUENCE</scope>
</reference>
<dbReference type="AlphaFoldDB" id="A0A0E9XBR2"/>